<dbReference type="Pfam" id="PF00172">
    <property type="entry name" value="Zn_clus"/>
    <property type="match status" value="1"/>
</dbReference>
<dbReference type="Gene3D" id="4.10.240.10">
    <property type="entry name" value="Zn(2)-C6 fungal-type DNA-binding domain"/>
    <property type="match status" value="1"/>
</dbReference>
<dbReference type="InterPro" id="IPR036864">
    <property type="entry name" value="Zn2-C6_fun-type_DNA-bd_sf"/>
</dbReference>
<keyword evidence="4" id="KW-1185">Reference proteome</keyword>
<dbReference type="PANTHER" id="PTHR38791:SF1">
    <property type="entry name" value="TRANSCRIPTION FACTOR, PUTATIVE-RELATED"/>
    <property type="match status" value="1"/>
</dbReference>
<dbReference type="PROSITE" id="PS50048">
    <property type="entry name" value="ZN2_CY6_FUNGAL_2"/>
    <property type="match status" value="1"/>
</dbReference>
<dbReference type="RefSeq" id="XP_018147834.1">
    <property type="nucleotide sequence ID" value="XM_018283100.1"/>
</dbReference>
<accession>A0A179G0R7</accession>
<dbReference type="GO" id="GO:0000981">
    <property type="term" value="F:DNA-binding transcription factor activity, RNA polymerase II-specific"/>
    <property type="evidence" value="ECO:0007669"/>
    <property type="project" value="InterPro"/>
</dbReference>
<dbReference type="AlphaFoldDB" id="A0A179G0R7"/>
<reference evidence="3 4" key="1">
    <citation type="journal article" date="2016" name="PLoS Pathog.">
        <title>Biosynthesis of antibiotic leucinostatins in bio-control fungus Purpureocillium lilacinum and their inhibition on phytophthora revealed by genome mining.</title>
        <authorList>
            <person name="Wang G."/>
            <person name="Liu Z."/>
            <person name="Lin R."/>
            <person name="Li E."/>
            <person name="Mao Z."/>
            <person name="Ling J."/>
            <person name="Yang Y."/>
            <person name="Yin W.B."/>
            <person name="Xie B."/>
        </authorList>
    </citation>
    <scope>NUCLEOTIDE SEQUENCE [LARGE SCALE GENOMIC DNA]</scope>
    <source>
        <strain evidence="3">170</strain>
    </source>
</reference>
<dbReference type="CDD" id="cd00067">
    <property type="entry name" value="GAL4"/>
    <property type="match status" value="1"/>
</dbReference>
<dbReference type="OrthoDB" id="5429770at2759"/>
<evidence type="ECO:0000259" key="2">
    <source>
        <dbReference type="PROSITE" id="PS50048"/>
    </source>
</evidence>
<dbReference type="GeneID" id="28847094"/>
<dbReference type="InterPro" id="IPR021858">
    <property type="entry name" value="Fun_TF"/>
</dbReference>
<dbReference type="SMART" id="SM00066">
    <property type="entry name" value="GAL4"/>
    <property type="match status" value="1"/>
</dbReference>
<evidence type="ECO:0000256" key="1">
    <source>
        <dbReference type="ARBA" id="ARBA00023242"/>
    </source>
</evidence>
<dbReference type="InterPro" id="IPR053175">
    <property type="entry name" value="DHMBA_Reg_Transcription_Factor"/>
</dbReference>
<evidence type="ECO:0000313" key="4">
    <source>
        <dbReference type="Proteomes" id="UP000078397"/>
    </source>
</evidence>
<name>A0A179G0R7_METCM</name>
<dbReference type="PANTHER" id="PTHR38791">
    <property type="entry name" value="ZN(II)2CYS6 TRANSCRIPTION FACTOR (EUROFUNG)-RELATED-RELATED"/>
    <property type="match status" value="1"/>
</dbReference>
<dbReference type="Pfam" id="PF11951">
    <property type="entry name" value="Fungal_trans_2"/>
    <property type="match status" value="1"/>
</dbReference>
<dbReference type="KEGG" id="pchm:VFPPC_03619"/>
<organism evidence="3 4">
    <name type="scientific">Pochonia chlamydosporia 170</name>
    <dbReference type="NCBI Taxonomy" id="1380566"/>
    <lineage>
        <taxon>Eukaryota</taxon>
        <taxon>Fungi</taxon>
        <taxon>Dikarya</taxon>
        <taxon>Ascomycota</taxon>
        <taxon>Pezizomycotina</taxon>
        <taxon>Sordariomycetes</taxon>
        <taxon>Hypocreomycetidae</taxon>
        <taxon>Hypocreales</taxon>
        <taxon>Clavicipitaceae</taxon>
        <taxon>Pochonia</taxon>
    </lineage>
</organism>
<dbReference type="InterPro" id="IPR001138">
    <property type="entry name" value="Zn2Cys6_DnaBD"/>
</dbReference>
<feature type="domain" description="Zn(2)-C6 fungal-type" evidence="2">
    <location>
        <begin position="10"/>
        <end position="38"/>
    </location>
</feature>
<comment type="caution">
    <text evidence="3">The sequence shown here is derived from an EMBL/GenBank/DDBJ whole genome shotgun (WGS) entry which is preliminary data.</text>
</comment>
<sequence length="458" mass="51658">MVNRGRPSKDCAPCRKRKLRCDLHRPQCGQCQRAHLSCFGYRNPQDLIFHDQTPSIRAKAQRSIPKPPRPSWTIIARHDFLTHYVSGLSRSYDMLGPLYKATRQGSHLDVSVDAASLAFMAVRHSNASNLLHLAAERYVTALQLVNKALTTPHQAVGDDTLLAVLLLDLYEKLVCRDAHSATSWLRHMKGAIALIELRGEKNLSTDIGRRLAQRLYTCLVISCGVAGVRVPPELDYLKQSLDSYEQDPKWGVTTLNVHAINLVTDINEMDPGEIVVQATRLDDQFRQLQASLPPKWHPKRILRHESALTDQFIHGDGYDVYDNLFYTQVWNVIRIMRIHLHILTQQHSPSLEAQTQCTQFIETSINEICASATQFLTPDTTSKGFSLPQSLQCYTLLPPLYLAASVSRTPSTRTWVLSTLQYMAQGGLEMAHRTAQLLQTPTTFWDLYAQLGSYAFAA</sequence>
<protein>
    <submittedName>
        <fullName evidence="3">C6 transcription factor</fullName>
    </submittedName>
</protein>
<dbReference type="Proteomes" id="UP000078397">
    <property type="component" value="Unassembled WGS sequence"/>
</dbReference>
<dbReference type="EMBL" id="LSBJ02000002">
    <property type="protein sequence ID" value="OAQ71297.1"/>
    <property type="molecule type" value="Genomic_DNA"/>
</dbReference>
<evidence type="ECO:0000313" key="3">
    <source>
        <dbReference type="EMBL" id="OAQ71297.1"/>
    </source>
</evidence>
<dbReference type="GO" id="GO:0008270">
    <property type="term" value="F:zinc ion binding"/>
    <property type="evidence" value="ECO:0007669"/>
    <property type="project" value="InterPro"/>
</dbReference>
<gene>
    <name evidence="3" type="ORF">VFPPC_03619</name>
</gene>
<keyword evidence="1" id="KW-0539">Nucleus</keyword>
<dbReference type="STRING" id="1380566.A0A179G0R7"/>
<proteinExistence type="predicted"/>
<dbReference type="SUPFAM" id="SSF57701">
    <property type="entry name" value="Zn2/Cys6 DNA-binding domain"/>
    <property type="match status" value="1"/>
</dbReference>